<accession>A0A1J1IQ22</accession>
<gene>
    <name evidence="1" type="ORF">CLUMA_CG015041</name>
</gene>
<dbReference type="Proteomes" id="UP000183832">
    <property type="component" value="Unassembled WGS sequence"/>
</dbReference>
<proteinExistence type="predicted"/>
<name>A0A1J1IQ22_9DIPT</name>
<reference evidence="1 2" key="1">
    <citation type="submission" date="2015-04" db="EMBL/GenBank/DDBJ databases">
        <authorList>
            <person name="Syromyatnikov M.Y."/>
            <person name="Popov V.N."/>
        </authorList>
    </citation>
    <scope>NUCLEOTIDE SEQUENCE [LARGE SCALE GENOMIC DNA]</scope>
</reference>
<evidence type="ECO:0000313" key="1">
    <source>
        <dbReference type="EMBL" id="CRL01826.1"/>
    </source>
</evidence>
<dbReference type="EMBL" id="CVRI01000056">
    <property type="protein sequence ID" value="CRL01826.1"/>
    <property type="molecule type" value="Genomic_DNA"/>
</dbReference>
<dbReference type="AlphaFoldDB" id="A0A1J1IQ22"/>
<protein>
    <submittedName>
        <fullName evidence="1">CLUMA_CG015041, isoform A</fullName>
    </submittedName>
</protein>
<evidence type="ECO:0000313" key="2">
    <source>
        <dbReference type="Proteomes" id="UP000183832"/>
    </source>
</evidence>
<keyword evidence="2" id="KW-1185">Reference proteome</keyword>
<sequence>MKHQISLGHSPQYASTQKTFYKPFVSWGQQKKIVQQSVSLLIDFTNNPTMLFIHCEQIPVALDNFRVKTDVLSSDFTW</sequence>
<organism evidence="1 2">
    <name type="scientific">Clunio marinus</name>
    <dbReference type="NCBI Taxonomy" id="568069"/>
    <lineage>
        <taxon>Eukaryota</taxon>
        <taxon>Metazoa</taxon>
        <taxon>Ecdysozoa</taxon>
        <taxon>Arthropoda</taxon>
        <taxon>Hexapoda</taxon>
        <taxon>Insecta</taxon>
        <taxon>Pterygota</taxon>
        <taxon>Neoptera</taxon>
        <taxon>Endopterygota</taxon>
        <taxon>Diptera</taxon>
        <taxon>Nematocera</taxon>
        <taxon>Chironomoidea</taxon>
        <taxon>Chironomidae</taxon>
        <taxon>Clunio</taxon>
    </lineage>
</organism>